<comment type="caution">
    <text evidence="7">The sequence shown here is derived from an EMBL/GenBank/DDBJ whole genome shotgun (WGS) entry which is preliminary data.</text>
</comment>
<keyword evidence="3 6" id="KW-0812">Transmembrane</keyword>
<organism evidence="7 8">
    <name type="scientific">Paenibacillus glacialis</name>
    <dbReference type="NCBI Taxonomy" id="494026"/>
    <lineage>
        <taxon>Bacteria</taxon>
        <taxon>Bacillati</taxon>
        <taxon>Bacillota</taxon>
        <taxon>Bacilli</taxon>
        <taxon>Bacillales</taxon>
        <taxon>Paenibacillaceae</taxon>
        <taxon>Paenibacillus</taxon>
    </lineage>
</organism>
<evidence type="ECO:0000256" key="5">
    <source>
        <dbReference type="ARBA" id="ARBA00023136"/>
    </source>
</evidence>
<evidence type="ECO:0000256" key="1">
    <source>
        <dbReference type="ARBA" id="ARBA00004651"/>
    </source>
</evidence>
<dbReference type="PANTHER" id="PTHR33545">
    <property type="entry name" value="UPF0750 MEMBRANE PROTEIN YITT-RELATED"/>
    <property type="match status" value="1"/>
</dbReference>
<evidence type="ECO:0000256" key="3">
    <source>
        <dbReference type="ARBA" id="ARBA00022692"/>
    </source>
</evidence>
<feature type="transmembrane region" description="Helical" evidence="6">
    <location>
        <begin position="38"/>
        <end position="65"/>
    </location>
</feature>
<sequence length="193" mass="21051">MKSLQKYAIIVLGSLLIAIGTDFYLVPYKVLDGGVIGIALIINYIFGFRIGLVILLCSIPIFIVAWVRNRAFFYNSLTGMLVSSLFIELLAPFQYHFLYYIELGPLTSSMFGGFLLGTGLGLMLRFETSTGGTDLLANLLSKYIHLNVGIIILVTDGLIIGIGGLLISWETFFYSVISIVSGGIATSICTLKN</sequence>
<evidence type="ECO:0008006" key="9">
    <source>
        <dbReference type="Google" id="ProtNLM"/>
    </source>
</evidence>
<keyword evidence="5 6" id="KW-0472">Membrane</keyword>
<dbReference type="GO" id="GO:0005886">
    <property type="term" value="C:plasma membrane"/>
    <property type="evidence" value="ECO:0007669"/>
    <property type="project" value="UniProtKB-SubCell"/>
</dbReference>
<dbReference type="Proteomes" id="UP000076967">
    <property type="component" value="Unassembled WGS sequence"/>
</dbReference>
<dbReference type="STRING" id="494026.PGLA_03890"/>
<dbReference type="EMBL" id="LVJH01000003">
    <property type="protein sequence ID" value="OAB45402.1"/>
    <property type="molecule type" value="Genomic_DNA"/>
</dbReference>
<accession>A0A168N574</accession>
<evidence type="ECO:0000256" key="2">
    <source>
        <dbReference type="ARBA" id="ARBA00022475"/>
    </source>
</evidence>
<comment type="subcellular location">
    <subcellularLocation>
        <location evidence="1">Cell membrane</location>
        <topology evidence="1">Multi-pass membrane protein</topology>
    </subcellularLocation>
</comment>
<feature type="transmembrane region" description="Helical" evidence="6">
    <location>
        <begin position="97"/>
        <end position="124"/>
    </location>
</feature>
<gene>
    <name evidence="7" type="ORF">PGLA_03890</name>
</gene>
<feature type="transmembrane region" description="Helical" evidence="6">
    <location>
        <begin position="172"/>
        <end position="191"/>
    </location>
</feature>
<feature type="transmembrane region" description="Helical" evidence="6">
    <location>
        <begin position="144"/>
        <end position="166"/>
    </location>
</feature>
<dbReference type="InterPro" id="IPR003740">
    <property type="entry name" value="YitT"/>
</dbReference>
<dbReference type="RefSeq" id="WP_068528978.1">
    <property type="nucleotide sequence ID" value="NZ_LVJH01000003.1"/>
</dbReference>
<dbReference type="AlphaFoldDB" id="A0A168N574"/>
<feature type="transmembrane region" description="Helical" evidence="6">
    <location>
        <begin position="7"/>
        <end position="26"/>
    </location>
</feature>
<keyword evidence="8" id="KW-1185">Reference proteome</keyword>
<evidence type="ECO:0000256" key="6">
    <source>
        <dbReference type="SAM" id="Phobius"/>
    </source>
</evidence>
<dbReference type="OrthoDB" id="2602718at2"/>
<protein>
    <recommendedName>
        <fullName evidence="9">YitT family protein</fullName>
    </recommendedName>
</protein>
<name>A0A168N574_9BACL</name>
<proteinExistence type="predicted"/>
<dbReference type="Pfam" id="PF02588">
    <property type="entry name" value="YitT_membrane"/>
    <property type="match status" value="1"/>
</dbReference>
<feature type="transmembrane region" description="Helical" evidence="6">
    <location>
        <begin position="72"/>
        <end position="91"/>
    </location>
</feature>
<keyword evidence="4 6" id="KW-1133">Transmembrane helix</keyword>
<keyword evidence="2" id="KW-1003">Cell membrane</keyword>
<dbReference type="PANTHER" id="PTHR33545:SF5">
    <property type="entry name" value="UPF0750 MEMBRANE PROTEIN YITT"/>
    <property type="match status" value="1"/>
</dbReference>
<reference evidence="7 8" key="1">
    <citation type="submission" date="2016-03" db="EMBL/GenBank/DDBJ databases">
        <title>Draft genome sequence of Paenibacillus glacialis DSM 22343.</title>
        <authorList>
            <person name="Shin S.-K."/>
            <person name="Yi H."/>
        </authorList>
    </citation>
    <scope>NUCLEOTIDE SEQUENCE [LARGE SCALE GENOMIC DNA]</scope>
    <source>
        <strain evidence="7 8">DSM 22343</strain>
    </source>
</reference>
<dbReference type="InterPro" id="IPR051461">
    <property type="entry name" value="UPF0750_membrane"/>
</dbReference>
<evidence type="ECO:0000256" key="4">
    <source>
        <dbReference type="ARBA" id="ARBA00022989"/>
    </source>
</evidence>
<evidence type="ECO:0000313" key="8">
    <source>
        <dbReference type="Proteomes" id="UP000076967"/>
    </source>
</evidence>
<evidence type="ECO:0000313" key="7">
    <source>
        <dbReference type="EMBL" id="OAB45402.1"/>
    </source>
</evidence>